<dbReference type="InterPro" id="IPR043129">
    <property type="entry name" value="ATPase_NBD"/>
</dbReference>
<organism evidence="4 5">
    <name type="scientific">Diploscapter pachys</name>
    <dbReference type="NCBI Taxonomy" id="2018661"/>
    <lineage>
        <taxon>Eukaryota</taxon>
        <taxon>Metazoa</taxon>
        <taxon>Ecdysozoa</taxon>
        <taxon>Nematoda</taxon>
        <taxon>Chromadorea</taxon>
        <taxon>Rhabditida</taxon>
        <taxon>Rhabditina</taxon>
        <taxon>Rhabditomorpha</taxon>
        <taxon>Rhabditoidea</taxon>
        <taxon>Rhabditidae</taxon>
        <taxon>Diploscapter</taxon>
    </lineage>
</organism>
<dbReference type="GO" id="GO:0006950">
    <property type="term" value="P:response to stress"/>
    <property type="evidence" value="ECO:0007669"/>
    <property type="project" value="UniProtKB-ARBA"/>
</dbReference>
<dbReference type="PROSITE" id="PS00297">
    <property type="entry name" value="HSP70_1"/>
    <property type="match status" value="1"/>
</dbReference>
<keyword evidence="3" id="KW-0067">ATP-binding</keyword>
<dbReference type="Gene3D" id="3.30.420.40">
    <property type="match status" value="5"/>
</dbReference>
<name>A0A2A2KJ83_9BILA</name>
<keyword evidence="2" id="KW-0547">Nucleotide-binding</keyword>
<dbReference type="Proteomes" id="UP000218231">
    <property type="component" value="Unassembled WGS sequence"/>
</dbReference>
<dbReference type="InterPro" id="IPR013126">
    <property type="entry name" value="Hsp_70_fam"/>
</dbReference>
<dbReference type="PROSITE" id="PS01036">
    <property type="entry name" value="HSP70_3"/>
    <property type="match status" value="1"/>
</dbReference>
<comment type="similarity">
    <text evidence="1">Belongs to the heat shock protein 70 family.</text>
</comment>
<keyword evidence="5" id="KW-1185">Reference proteome</keyword>
<accession>A0A2A2KJ83</accession>
<dbReference type="SUPFAM" id="SSF53067">
    <property type="entry name" value="Actin-like ATPase domain"/>
    <property type="match status" value="2"/>
</dbReference>
<gene>
    <name evidence="4" type="ORF">WR25_27109</name>
</gene>
<comment type="caution">
    <text evidence="4">The sequence shown here is derived from an EMBL/GenBank/DDBJ whole genome shotgun (WGS) entry which is preliminary data.</text>
</comment>
<reference evidence="4 5" key="1">
    <citation type="journal article" date="2017" name="Curr. Biol.">
        <title>Genome architecture and evolution of a unichromosomal asexual nematode.</title>
        <authorList>
            <person name="Fradin H."/>
            <person name="Zegar C."/>
            <person name="Gutwein M."/>
            <person name="Lucas J."/>
            <person name="Kovtun M."/>
            <person name="Corcoran D."/>
            <person name="Baugh L.R."/>
            <person name="Kiontke K."/>
            <person name="Gunsalus K."/>
            <person name="Fitch D.H."/>
            <person name="Piano F."/>
        </authorList>
    </citation>
    <scope>NUCLEOTIDE SEQUENCE [LARGE SCALE GENOMIC DNA]</scope>
    <source>
        <strain evidence="4">PF1309</strain>
    </source>
</reference>
<dbReference type="Pfam" id="PF00012">
    <property type="entry name" value="HSP70"/>
    <property type="match status" value="3"/>
</dbReference>
<evidence type="ECO:0000313" key="5">
    <source>
        <dbReference type="Proteomes" id="UP000218231"/>
    </source>
</evidence>
<dbReference type="AlphaFoldDB" id="A0A2A2KJ83"/>
<dbReference type="PANTHER" id="PTHR19375">
    <property type="entry name" value="HEAT SHOCK PROTEIN 70KDA"/>
    <property type="match status" value="1"/>
</dbReference>
<evidence type="ECO:0000313" key="4">
    <source>
        <dbReference type="EMBL" id="PAV74054.1"/>
    </source>
</evidence>
<dbReference type="FunFam" id="3.30.420.40:FF:000028">
    <property type="entry name" value="heat shock 70 kDa protein-like"/>
    <property type="match status" value="1"/>
</dbReference>
<proteinExistence type="inferred from homology"/>
<dbReference type="GO" id="GO:0005524">
    <property type="term" value="F:ATP binding"/>
    <property type="evidence" value="ECO:0007669"/>
    <property type="project" value="UniProtKB-KW"/>
</dbReference>
<protein>
    <submittedName>
        <fullName evidence="4">Uncharacterized protein</fullName>
    </submittedName>
</protein>
<sequence>MVYIGIDLGTTYSCVAIIENGRPVAIHNDDGRNTLPSVVAFDDDEILVGNPALDCNTDMTNILYVPAMFHPDQTAATKKAIELAGLKLKYLLQEPTAAAIAYNEKKRLGNSKLLVFDFGGGYDIYKKPKLLKRLRIECRKAKESLSFSNKPINVHLDINDDYEINVKLTKEKLNELCSDLIRKSINYTDRALNMAKLSANNIDNVILVGGSTRIPEVQQKMASKFGKDKLKFDINPDEAVAYGAAIVANAIEV</sequence>
<dbReference type="InterPro" id="IPR018181">
    <property type="entry name" value="Heat_shock_70_CS"/>
</dbReference>
<dbReference type="EMBL" id="LIAE01008434">
    <property type="protein sequence ID" value="PAV74054.1"/>
    <property type="molecule type" value="Genomic_DNA"/>
</dbReference>
<dbReference type="Gene3D" id="3.90.640.10">
    <property type="entry name" value="Actin, Chain A, domain 4"/>
    <property type="match status" value="1"/>
</dbReference>
<dbReference type="OrthoDB" id="2401965at2759"/>
<evidence type="ECO:0000256" key="1">
    <source>
        <dbReference type="ARBA" id="ARBA00007381"/>
    </source>
</evidence>
<evidence type="ECO:0000256" key="3">
    <source>
        <dbReference type="ARBA" id="ARBA00022840"/>
    </source>
</evidence>
<evidence type="ECO:0000256" key="2">
    <source>
        <dbReference type="ARBA" id="ARBA00022741"/>
    </source>
</evidence>
<dbReference type="GO" id="GO:0140662">
    <property type="term" value="F:ATP-dependent protein folding chaperone"/>
    <property type="evidence" value="ECO:0007669"/>
    <property type="project" value="InterPro"/>
</dbReference>
<dbReference type="PRINTS" id="PR00301">
    <property type="entry name" value="HEATSHOCK70"/>
</dbReference>